<gene>
    <name evidence="4" type="ORF">B4U80_08226</name>
</gene>
<dbReference type="PANTHER" id="PTHR45994">
    <property type="entry name" value="FI21225P1"/>
    <property type="match status" value="1"/>
</dbReference>
<accession>A0A443S8W7</accession>
<dbReference type="InterPro" id="IPR011989">
    <property type="entry name" value="ARM-like"/>
</dbReference>
<feature type="domain" description="UNC-45/Cro1/She4 central" evidence="3">
    <location>
        <begin position="7"/>
        <end position="127"/>
    </location>
</feature>
<evidence type="ECO:0000256" key="2">
    <source>
        <dbReference type="ARBA" id="ARBA00022490"/>
    </source>
</evidence>
<dbReference type="PANTHER" id="PTHR45994:SF1">
    <property type="entry name" value="FI21225P1"/>
    <property type="match status" value="1"/>
</dbReference>
<dbReference type="Gene3D" id="1.25.10.10">
    <property type="entry name" value="Leucine-rich Repeat Variant"/>
    <property type="match status" value="2"/>
</dbReference>
<evidence type="ECO:0000313" key="5">
    <source>
        <dbReference type="Proteomes" id="UP000288716"/>
    </source>
</evidence>
<dbReference type="STRING" id="299467.A0A443S8W7"/>
<proteinExistence type="predicted"/>
<dbReference type="InterPro" id="IPR024660">
    <property type="entry name" value="UCS_central_dom"/>
</dbReference>
<dbReference type="Pfam" id="PF11701">
    <property type="entry name" value="UNC45-central"/>
    <property type="match status" value="1"/>
</dbReference>
<evidence type="ECO:0000256" key="1">
    <source>
        <dbReference type="ARBA" id="ARBA00004496"/>
    </source>
</evidence>
<dbReference type="GO" id="GO:0051879">
    <property type="term" value="F:Hsp90 protein binding"/>
    <property type="evidence" value="ECO:0007669"/>
    <property type="project" value="TreeGrafter"/>
</dbReference>
<sequence>YGCLDHDKARDEYTSQVKQFLQSKLLQPDSESKIEAVAVITSLLYGPTDVGNQCLAQQGIVEMMIVMAGEDEDELQQRVAAEAIIAAASKKDKCTSIATLGSKVLKKLYQSSNENIKVRALVGLCKIGSVGGTDASFRLLSDVSVSKLTASCKKYLLSSSKDKDLKKWACEGLAYLSLDADVKEEIISDEKTLSALVILAQSGDFSFLYGTITTFVNLCNSYDKQEILPEMLELAKFTKQHIPEEHIKDKPEYVEKRCRTLAKRNISSALVASSKTESKTTREMISRIFNAICQYQDLRGTVVQQGGTKALLALSKTNNSEKGKVHASQALARIGITINPEVAFPGQRSIEVVRPLMSLLHFDCTSLQNFESLMALTNLAQVSPSVQSQILKDSGFSKIEHYMFEDHDLLRRAAVQCTSNLIMNETVVKAFEGANDRVKLLVVLCEDDDIFTAKAASGALAMLTSVSEKACAKIFEAKSWFEILLMLVSSKDAEFQHRGVYIVNNLIQWSKELSEKIVDTNILEVLMALVRPEVDDVADNIKSLAADSLKKLEEYKLIKATENCSLASIQE</sequence>
<organism evidence="4 5">
    <name type="scientific">Leptotrombidium deliense</name>
    <dbReference type="NCBI Taxonomy" id="299467"/>
    <lineage>
        <taxon>Eukaryota</taxon>
        <taxon>Metazoa</taxon>
        <taxon>Ecdysozoa</taxon>
        <taxon>Arthropoda</taxon>
        <taxon>Chelicerata</taxon>
        <taxon>Arachnida</taxon>
        <taxon>Acari</taxon>
        <taxon>Acariformes</taxon>
        <taxon>Trombidiformes</taxon>
        <taxon>Prostigmata</taxon>
        <taxon>Anystina</taxon>
        <taxon>Parasitengona</taxon>
        <taxon>Trombiculoidea</taxon>
        <taxon>Trombiculidae</taxon>
        <taxon>Leptotrombidium</taxon>
    </lineage>
</organism>
<dbReference type="Proteomes" id="UP000288716">
    <property type="component" value="Unassembled WGS sequence"/>
</dbReference>
<evidence type="ECO:0000313" key="4">
    <source>
        <dbReference type="EMBL" id="RWS23940.1"/>
    </source>
</evidence>
<name>A0A443S8W7_9ACAR</name>
<comment type="caution">
    <text evidence="4">The sequence shown here is derived from an EMBL/GenBank/DDBJ whole genome shotgun (WGS) entry which is preliminary data.</text>
</comment>
<dbReference type="InterPro" id="IPR016024">
    <property type="entry name" value="ARM-type_fold"/>
</dbReference>
<dbReference type="VEuPathDB" id="VectorBase:LDEU008100"/>
<dbReference type="SUPFAM" id="SSF48371">
    <property type="entry name" value="ARM repeat"/>
    <property type="match status" value="1"/>
</dbReference>
<evidence type="ECO:0000259" key="3">
    <source>
        <dbReference type="Pfam" id="PF11701"/>
    </source>
</evidence>
<keyword evidence="5" id="KW-1185">Reference proteome</keyword>
<protein>
    <submittedName>
        <fullName evidence="4">Protein unc-45 B-like protein</fullName>
    </submittedName>
</protein>
<dbReference type="EMBL" id="NCKV01005638">
    <property type="protein sequence ID" value="RWS23940.1"/>
    <property type="molecule type" value="Genomic_DNA"/>
</dbReference>
<comment type="subcellular location">
    <subcellularLocation>
        <location evidence="1">Cytoplasm</location>
    </subcellularLocation>
</comment>
<dbReference type="GO" id="GO:0005737">
    <property type="term" value="C:cytoplasm"/>
    <property type="evidence" value="ECO:0007669"/>
    <property type="project" value="UniProtKB-SubCell"/>
</dbReference>
<dbReference type="OrthoDB" id="199930at2759"/>
<reference evidence="4 5" key="1">
    <citation type="journal article" date="2018" name="Gigascience">
        <title>Genomes of trombidid mites reveal novel predicted allergens and laterally-transferred genes associated with secondary metabolism.</title>
        <authorList>
            <person name="Dong X."/>
            <person name="Chaisiri K."/>
            <person name="Xia D."/>
            <person name="Armstrong S.D."/>
            <person name="Fang Y."/>
            <person name="Donnelly M.J."/>
            <person name="Kadowaki T."/>
            <person name="McGarry J.W."/>
            <person name="Darby A.C."/>
            <person name="Makepeace B.L."/>
        </authorList>
    </citation>
    <scope>NUCLEOTIDE SEQUENCE [LARGE SCALE GENOMIC DNA]</scope>
    <source>
        <strain evidence="4">UoL-UT</strain>
    </source>
</reference>
<dbReference type="AlphaFoldDB" id="A0A443S8W7"/>
<feature type="non-terminal residue" evidence="4">
    <location>
        <position position="1"/>
    </location>
</feature>
<keyword evidence="2" id="KW-0963">Cytoplasm</keyword>